<dbReference type="InterPro" id="IPR007110">
    <property type="entry name" value="Ig-like_dom"/>
</dbReference>
<evidence type="ECO:0000313" key="3">
    <source>
        <dbReference type="RefSeq" id="XP_025031951.1"/>
    </source>
</evidence>
<dbReference type="Gene3D" id="2.60.40.10">
    <property type="entry name" value="Immunoglobulins"/>
    <property type="match status" value="1"/>
</dbReference>
<keyword evidence="2" id="KW-1185">Reference proteome</keyword>
<gene>
    <name evidence="3" type="primary">LOC112542704</name>
</gene>
<reference evidence="3" key="1">
    <citation type="submission" date="2025-08" db="UniProtKB">
        <authorList>
            <consortium name="RefSeq"/>
        </authorList>
    </citation>
    <scope>IDENTIFICATION</scope>
    <source>
        <tissue evidence="3">Liver</tissue>
    </source>
</reference>
<dbReference type="SUPFAM" id="SSF48726">
    <property type="entry name" value="Immunoglobulin"/>
    <property type="match status" value="1"/>
</dbReference>
<accession>A0A9F5JEJ7</accession>
<dbReference type="PANTHER" id="PTHR23267">
    <property type="entry name" value="IMMUNOGLOBULIN LIGHT CHAIN"/>
    <property type="match status" value="1"/>
</dbReference>
<sequence length="157" mass="17382">MFRLNVCHFRPGDAVAGHGEISACKLRRMLLNFQSTGYNGISLFLPYHQWCAGDTTTSLIQPVSVSAFLGNAAQISCTISNGNMTTSIISWIQHKHPNTPKYLLYYKNKSIQRIKTGVSERFAAFKDVTLNTCYLTISGVQAVDEGTYYCLTSTGPE</sequence>
<protein>
    <submittedName>
        <fullName evidence="3">Pre-B lymphocyte protein 3-like</fullName>
    </submittedName>
</protein>
<dbReference type="SMART" id="SM00406">
    <property type="entry name" value="IGv"/>
    <property type="match status" value="1"/>
</dbReference>
<dbReference type="KEGG" id="pbi:112542704"/>
<dbReference type="Proteomes" id="UP000695026">
    <property type="component" value="Unplaced"/>
</dbReference>
<dbReference type="InterPro" id="IPR050150">
    <property type="entry name" value="IgV_Light_Chain"/>
</dbReference>
<dbReference type="InterPro" id="IPR036179">
    <property type="entry name" value="Ig-like_dom_sf"/>
</dbReference>
<proteinExistence type="predicted"/>
<organism evidence="2 3">
    <name type="scientific">Python bivittatus</name>
    <name type="common">Burmese python</name>
    <name type="synonym">Python molurus bivittatus</name>
    <dbReference type="NCBI Taxonomy" id="176946"/>
    <lineage>
        <taxon>Eukaryota</taxon>
        <taxon>Metazoa</taxon>
        <taxon>Chordata</taxon>
        <taxon>Craniata</taxon>
        <taxon>Vertebrata</taxon>
        <taxon>Euteleostomi</taxon>
        <taxon>Lepidosauria</taxon>
        <taxon>Squamata</taxon>
        <taxon>Bifurcata</taxon>
        <taxon>Unidentata</taxon>
        <taxon>Episquamata</taxon>
        <taxon>Toxicofera</taxon>
        <taxon>Serpentes</taxon>
        <taxon>Henophidia</taxon>
        <taxon>Pythonidae</taxon>
        <taxon>Python</taxon>
    </lineage>
</organism>
<dbReference type="AlphaFoldDB" id="A0A9F5JEJ7"/>
<dbReference type="InterPro" id="IPR013783">
    <property type="entry name" value="Ig-like_fold"/>
</dbReference>
<name>A0A9F5JEJ7_PYTBI</name>
<dbReference type="InterPro" id="IPR013106">
    <property type="entry name" value="Ig_V-set"/>
</dbReference>
<evidence type="ECO:0000313" key="2">
    <source>
        <dbReference type="Proteomes" id="UP000695026"/>
    </source>
</evidence>
<dbReference type="OrthoDB" id="8908372at2759"/>
<dbReference type="RefSeq" id="XP_025031951.1">
    <property type="nucleotide sequence ID" value="XM_025176183.1"/>
</dbReference>
<dbReference type="GeneID" id="112542704"/>
<feature type="domain" description="Ig-like" evidence="1">
    <location>
        <begin position="70"/>
        <end position="157"/>
    </location>
</feature>
<evidence type="ECO:0000259" key="1">
    <source>
        <dbReference type="PROSITE" id="PS50835"/>
    </source>
</evidence>
<dbReference type="OMA" id="ACHLTIS"/>
<dbReference type="PROSITE" id="PS50835">
    <property type="entry name" value="IG_LIKE"/>
    <property type="match status" value="1"/>
</dbReference>
<dbReference type="Pfam" id="PF07686">
    <property type="entry name" value="V-set"/>
    <property type="match status" value="1"/>
</dbReference>